<evidence type="ECO:0000313" key="1">
    <source>
        <dbReference type="EMBL" id="VDO42511.1"/>
    </source>
</evidence>
<sequence length="105" mass="12135">MLLRQLQAKTRQIGGRGADTSRCTDVLDGLSFYTIRARPHDTKKKDVKMGTKCSHRHGARRRTFKCNDAVFVRDYRGPRHSWIAGTIVRRLVNTTHYIAHCRNLL</sequence>
<dbReference type="AlphaFoldDB" id="A0A0N4WJT5"/>
<proteinExistence type="predicted"/>
<reference evidence="3" key="1">
    <citation type="submission" date="2017-02" db="UniProtKB">
        <authorList>
            <consortium name="WormBaseParasite"/>
        </authorList>
    </citation>
    <scope>IDENTIFICATION</scope>
</reference>
<dbReference type="Proteomes" id="UP000268014">
    <property type="component" value="Unassembled WGS sequence"/>
</dbReference>
<gene>
    <name evidence="1" type="ORF">HPLM_LOCUS11291</name>
</gene>
<evidence type="ECO:0000313" key="2">
    <source>
        <dbReference type="Proteomes" id="UP000268014"/>
    </source>
</evidence>
<keyword evidence="2" id="KW-1185">Reference proteome</keyword>
<evidence type="ECO:0000313" key="3">
    <source>
        <dbReference type="WBParaSite" id="HPLM_0001129901-mRNA-1"/>
    </source>
</evidence>
<organism evidence="3">
    <name type="scientific">Haemonchus placei</name>
    <name type="common">Barber's pole worm</name>
    <dbReference type="NCBI Taxonomy" id="6290"/>
    <lineage>
        <taxon>Eukaryota</taxon>
        <taxon>Metazoa</taxon>
        <taxon>Ecdysozoa</taxon>
        <taxon>Nematoda</taxon>
        <taxon>Chromadorea</taxon>
        <taxon>Rhabditida</taxon>
        <taxon>Rhabditina</taxon>
        <taxon>Rhabditomorpha</taxon>
        <taxon>Strongyloidea</taxon>
        <taxon>Trichostrongylidae</taxon>
        <taxon>Haemonchus</taxon>
    </lineage>
</organism>
<dbReference type="WBParaSite" id="HPLM_0001129901-mRNA-1">
    <property type="protein sequence ID" value="HPLM_0001129901-mRNA-1"/>
    <property type="gene ID" value="HPLM_0001129901"/>
</dbReference>
<accession>A0A0N4WJT5</accession>
<reference evidence="1 2" key="2">
    <citation type="submission" date="2018-11" db="EMBL/GenBank/DDBJ databases">
        <authorList>
            <consortium name="Pathogen Informatics"/>
        </authorList>
    </citation>
    <scope>NUCLEOTIDE SEQUENCE [LARGE SCALE GENOMIC DNA]</scope>
    <source>
        <strain evidence="1 2">MHpl1</strain>
    </source>
</reference>
<dbReference type="OrthoDB" id="5832102at2759"/>
<dbReference type="EMBL" id="UZAF01017526">
    <property type="protein sequence ID" value="VDO42511.1"/>
    <property type="molecule type" value="Genomic_DNA"/>
</dbReference>
<protein>
    <submittedName>
        <fullName evidence="1 3">Uncharacterized protein</fullName>
    </submittedName>
</protein>
<name>A0A0N4WJT5_HAEPC</name>